<evidence type="ECO:0000256" key="6">
    <source>
        <dbReference type="ARBA" id="ARBA00023273"/>
    </source>
</evidence>
<dbReference type="PANTHER" id="PTHR31954:SF1">
    <property type="entry name" value="CILIA- AND FLAGELLA-ASSOCIATED PROTEIN 157"/>
    <property type="match status" value="1"/>
</dbReference>
<comment type="caution">
    <text evidence="9">The sequence shown here is derived from an EMBL/GenBank/DDBJ whole genome shotgun (WGS) entry which is preliminary data.</text>
</comment>
<evidence type="ECO:0000256" key="8">
    <source>
        <dbReference type="SAM" id="MobiDB-lite"/>
    </source>
</evidence>
<dbReference type="EMBL" id="CAJZBQ010000057">
    <property type="protein sequence ID" value="CAG9333647.1"/>
    <property type="molecule type" value="Genomic_DNA"/>
</dbReference>
<accession>A0AAU9K6L0</accession>
<keyword evidence="4 7" id="KW-0175">Coiled coil</keyword>
<feature type="region of interest" description="Disordered" evidence="8">
    <location>
        <begin position="278"/>
        <end position="302"/>
    </location>
</feature>
<keyword evidence="6" id="KW-0966">Cell projection</keyword>
<keyword evidence="5" id="KW-0969">Cilium</keyword>
<protein>
    <recommendedName>
        <fullName evidence="3">Cilia- and flagella-associated protein 157</fullName>
    </recommendedName>
</protein>
<feature type="compositionally biased region" description="Basic and acidic residues" evidence="8">
    <location>
        <begin position="287"/>
        <end position="302"/>
    </location>
</feature>
<sequence length="502" mass="58394">MGEEEDKEATNLHMREMLNSQITETKLQERINRVVEENKLLLKEKSDLSKKFEDLTELHSSMVKSLQNDLREMTGMKVRAEAQVRLLESEMSQKDEAYAINLQKCQEDHQADMDKKQIEIQILKGRLSELNEFSAHKAEFELKMKTLEEDYEKEKKAHQEDKQNLEREKIKETEKLKKDMLYKIKETRDKVLALNDEQLHITTKFTVLENHRLTTELEYQSKQTEKLMNRNSQLEEQVAGLKRDIEIHKQVEAELAKRSHYCQKIIKKLNTKIKDLEDELGSNSKQPKQENENYESKQDSRMNEELVRFLENKLEESMNRLAQVQMDYNILKAEHTDMQQKFKERSERYRNLGCLLADYLKDLQTLQNELPGDAELTLNINKIASSPIEELTSTDKAALVSILLKQIQPYLSPSNLNIPNFASVNLVTDTLKQDDSLPNINKNKPTISVAVQTSFALGTFELPKLEVDADMVKAPLRPWGAKSTKSPDSSFVKKGHKFRKLL</sequence>
<evidence type="ECO:0000256" key="1">
    <source>
        <dbReference type="ARBA" id="ARBA00004138"/>
    </source>
</evidence>
<reference evidence="9" key="1">
    <citation type="submission" date="2021-09" db="EMBL/GenBank/DDBJ databases">
        <authorList>
            <consortium name="AG Swart"/>
            <person name="Singh M."/>
            <person name="Singh A."/>
            <person name="Seah K."/>
            <person name="Emmerich C."/>
        </authorList>
    </citation>
    <scope>NUCLEOTIDE SEQUENCE</scope>
    <source>
        <strain evidence="9">ATCC30299</strain>
    </source>
</reference>
<dbReference type="InterPro" id="IPR038844">
    <property type="entry name" value="CFAP157"/>
</dbReference>
<evidence type="ECO:0000313" key="9">
    <source>
        <dbReference type="EMBL" id="CAG9333647.1"/>
    </source>
</evidence>
<comment type="subcellular location">
    <subcellularLocation>
        <location evidence="1">Cell projection</location>
        <location evidence="1">Cilium</location>
    </subcellularLocation>
</comment>
<organism evidence="9 10">
    <name type="scientific">Blepharisma stoltei</name>
    <dbReference type="NCBI Taxonomy" id="1481888"/>
    <lineage>
        <taxon>Eukaryota</taxon>
        <taxon>Sar</taxon>
        <taxon>Alveolata</taxon>
        <taxon>Ciliophora</taxon>
        <taxon>Postciliodesmatophora</taxon>
        <taxon>Heterotrichea</taxon>
        <taxon>Heterotrichida</taxon>
        <taxon>Blepharismidae</taxon>
        <taxon>Blepharisma</taxon>
    </lineage>
</organism>
<keyword evidence="10" id="KW-1185">Reference proteome</keyword>
<feature type="coiled-coil region" evidence="7">
    <location>
        <begin position="24"/>
        <end position="97"/>
    </location>
</feature>
<evidence type="ECO:0000256" key="2">
    <source>
        <dbReference type="ARBA" id="ARBA00010841"/>
    </source>
</evidence>
<evidence type="ECO:0000256" key="4">
    <source>
        <dbReference type="ARBA" id="ARBA00023054"/>
    </source>
</evidence>
<dbReference type="Proteomes" id="UP001162131">
    <property type="component" value="Unassembled WGS sequence"/>
</dbReference>
<name>A0AAU9K6L0_9CILI</name>
<feature type="coiled-coil region" evidence="7">
    <location>
        <begin position="130"/>
        <end position="175"/>
    </location>
</feature>
<dbReference type="GO" id="GO:0036064">
    <property type="term" value="C:ciliary basal body"/>
    <property type="evidence" value="ECO:0007669"/>
    <property type="project" value="TreeGrafter"/>
</dbReference>
<evidence type="ECO:0000256" key="3">
    <source>
        <dbReference type="ARBA" id="ARBA00014087"/>
    </source>
</evidence>
<evidence type="ECO:0000256" key="5">
    <source>
        <dbReference type="ARBA" id="ARBA00023069"/>
    </source>
</evidence>
<evidence type="ECO:0000256" key="7">
    <source>
        <dbReference type="SAM" id="Coils"/>
    </source>
</evidence>
<comment type="similarity">
    <text evidence="2">Belongs to the CFAP157 family.</text>
</comment>
<dbReference type="AlphaFoldDB" id="A0AAU9K6L0"/>
<gene>
    <name evidence="9" type="ORF">BSTOLATCC_MIC59464</name>
</gene>
<dbReference type="GO" id="GO:0008017">
    <property type="term" value="F:microtubule binding"/>
    <property type="evidence" value="ECO:0007669"/>
    <property type="project" value="TreeGrafter"/>
</dbReference>
<dbReference type="PANTHER" id="PTHR31954">
    <property type="entry name" value="CILIA- AND FLAGELLA-ASSOCIATED PROTEIN 157"/>
    <property type="match status" value="1"/>
</dbReference>
<proteinExistence type="inferred from homology"/>
<evidence type="ECO:0000313" key="10">
    <source>
        <dbReference type="Proteomes" id="UP001162131"/>
    </source>
</evidence>